<dbReference type="PROSITE" id="PS00455">
    <property type="entry name" value="AMP_BINDING"/>
    <property type="match status" value="1"/>
</dbReference>
<dbReference type="SUPFAM" id="SSF56801">
    <property type="entry name" value="Acetyl-CoA synthetase-like"/>
    <property type="match status" value="1"/>
</dbReference>
<comment type="caution">
    <text evidence="5">The sequence shown here is derived from an EMBL/GenBank/DDBJ whole genome shotgun (WGS) entry which is preliminary data.</text>
</comment>
<dbReference type="Pfam" id="PF00501">
    <property type="entry name" value="AMP-binding"/>
    <property type="match status" value="1"/>
</dbReference>
<proteinExistence type="inferred from homology"/>
<gene>
    <name evidence="5" type="ORF">FOY91_03340</name>
</gene>
<reference evidence="5 6" key="1">
    <citation type="submission" date="2019-07" db="EMBL/GenBank/DDBJ databases">
        <title>Sphingomonas solaris sp. nov., isolated from a solar panel from Boston, Massachusetts.</title>
        <authorList>
            <person name="Tanner K."/>
            <person name="Pascual J."/>
            <person name="Mancuso C."/>
            <person name="Pereto J."/>
            <person name="Khalil A."/>
            <person name="Vilanova C."/>
        </authorList>
    </citation>
    <scope>NUCLEOTIDE SEQUENCE [LARGE SCALE GENOMIC DNA]</scope>
    <source>
        <strain evidence="5 6">R4DWN</strain>
    </source>
</reference>
<evidence type="ECO:0000313" key="6">
    <source>
        <dbReference type="Proteomes" id="UP000318681"/>
    </source>
</evidence>
<organism evidence="5 6">
    <name type="scientific">Alterirhizorhabdus solaris</name>
    <dbReference type="NCBI Taxonomy" id="2529389"/>
    <lineage>
        <taxon>Bacteria</taxon>
        <taxon>Pseudomonadati</taxon>
        <taxon>Pseudomonadota</taxon>
        <taxon>Alphaproteobacteria</taxon>
        <taxon>Sphingomonadales</taxon>
        <taxon>Rhizorhabdaceae</taxon>
        <taxon>Alterirhizorhabdus</taxon>
    </lineage>
</organism>
<dbReference type="AlphaFoldDB" id="A0A558RBW2"/>
<dbReference type="Gene3D" id="3.30.300.30">
    <property type="match status" value="1"/>
</dbReference>
<evidence type="ECO:0000259" key="4">
    <source>
        <dbReference type="Pfam" id="PF13193"/>
    </source>
</evidence>
<evidence type="ECO:0000313" key="5">
    <source>
        <dbReference type="EMBL" id="TVV76752.1"/>
    </source>
</evidence>
<keyword evidence="6" id="KW-1185">Reference proteome</keyword>
<dbReference type="OrthoDB" id="9803968at2"/>
<dbReference type="PANTHER" id="PTHR43201">
    <property type="entry name" value="ACYL-COA SYNTHETASE"/>
    <property type="match status" value="1"/>
</dbReference>
<evidence type="ECO:0000256" key="2">
    <source>
        <dbReference type="ARBA" id="ARBA00022598"/>
    </source>
</evidence>
<evidence type="ECO:0000256" key="1">
    <source>
        <dbReference type="ARBA" id="ARBA00006432"/>
    </source>
</evidence>
<sequence length="512" mass="55366">MHPRILAGESPDKAALILSDSGETVTFAEMEARANRAAHALRALGLANGDTVALICDNRAEYLDIYWTAQRAGLILVPVSTRLTPDEIAYIVRDSETKVVLIAAALAQTAHGLEAIRATMPTLRDIVAIGAIEGLPQWADLCAGQPSSPIGDERIGGRMGYSSGTTGRPKGIRYAPVDGSPIQPNPAAQLFGRLYGIDGDTVYLSPAPLYHLAPLGFTTAVQALGGTVVLMPKFDPEAFLAAIERWRVTAVQVVPTMFIRLLRLPEAVRGRYDLSSLKTVIHAAAPCPIPIKRAMIDWLGPVIEEFYAGSEGNGHVTISSEEWLRKPGSVGRAVIGQIHICDDEGNELPVGETGTIYFGGGRSFDYHNDPVKTAASRNPLRPEWSTMGDVGRLDKDGYLYLSDRKDFMIISGGVNIYPQEVENLLVTHPAVVDVAVFGVPNADFGEEVKAVVQPADWNRAGDALAQELIAWCRAHLADVKCPRSIDFDPALPRAETGKLYKKDIKARYWPAG</sequence>
<keyword evidence="2" id="KW-0436">Ligase</keyword>
<dbReference type="RefSeq" id="WP_145148120.1">
    <property type="nucleotide sequence ID" value="NZ_VNIM01000007.1"/>
</dbReference>
<dbReference type="InterPro" id="IPR045851">
    <property type="entry name" value="AMP-bd_C_sf"/>
</dbReference>
<dbReference type="InterPro" id="IPR000873">
    <property type="entry name" value="AMP-dep_synth/lig_dom"/>
</dbReference>
<dbReference type="Gene3D" id="3.40.50.12780">
    <property type="entry name" value="N-terminal domain of ligase-like"/>
    <property type="match status" value="1"/>
</dbReference>
<dbReference type="GO" id="GO:0031956">
    <property type="term" value="F:medium-chain fatty acid-CoA ligase activity"/>
    <property type="evidence" value="ECO:0007669"/>
    <property type="project" value="TreeGrafter"/>
</dbReference>
<dbReference type="Pfam" id="PF13193">
    <property type="entry name" value="AMP-binding_C"/>
    <property type="match status" value="1"/>
</dbReference>
<evidence type="ECO:0000259" key="3">
    <source>
        <dbReference type="Pfam" id="PF00501"/>
    </source>
</evidence>
<dbReference type="InterPro" id="IPR025110">
    <property type="entry name" value="AMP-bd_C"/>
</dbReference>
<feature type="domain" description="AMP-dependent synthetase/ligase" evidence="3">
    <location>
        <begin position="8"/>
        <end position="360"/>
    </location>
</feature>
<protein>
    <submittedName>
        <fullName evidence="5">Acyl-CoA synthetase</fullName>
    </submittedName>
</protein>
<dbReference type="Proteomes" id="UP000318681">
    <property type="component" value="Unassembled WGS sequence"/>
</dbReference>
<dbReference type="EMBL" id="VNIM01000007">
    <property type="protein sequence ID" value="TVV76752.1"/>
    <property type="molecule type" value="Genomic_DNA"/>
</dbReference>
<dbReference type="GO" id="GO:0006631">
    <property type="term" value="P:fatty acid metabolic process"/>
    <property type="evidence" value="ECO:0007669"/>
    <property type="project" value="TreeGrafter"/>
</dbReference>
<dbReference type="PANTHER" id="PTHR43201:SF5">
    <property type="entry name" value="MEDIUM-CHAIN ACYL-COA LIGASE ACSF2, MITOCHONDRIAL"/>
    <property type="match status" value="1"/>
</dbReference>
<name>A0A558RBW2_9SPHN</name>
<feature type="domain" description="AMP-binding enzyme C-terminal" evidence="4">
    <location>
        <begin position="420"/>
        <end position="498"/>
    </location>
</feature>
<dbReference type="InterPro" id="IPR020845">
    <property type="entry name" value="AMP-binding_CS"/>
</dbReference>
<dbReference type="InterPro" id="IPR042099">
    <property type="entry name" value="ANL_N_sf"/>
</dbReference>
<comment type="similarity">
    <text evidence="1">Belongs to the ATP-dependent AMP-binding enzyme family.</text>
</comment>
<accession>A0A558RBW2</accession>